<dbReference type="RefSeq" id="WP_154727775.1">
    <property type="nucleotide sequence ID" value="NZ_SZYE01000002.1"/>
</dbReference>
<evidence type="ECO:0000256" key="5">
    <source>
        <dbReference type="SAM" id="MobiDB-lite"/>
    </source>
</evidence>
<dbReference type="Gene3D" id="1.10.10.60">
    <property type="entry name" value="Homeodomain-like"/>
    <property type="match status" value="1"/>
</dbReference>
<evidence type="ECO:0000256" key="4">
    <source>
        <dbReference type="PROSITE-ProRule" id="PRU00335"/>
    </source>
</evidence>
<dbReference type="InterPro" id="IPR036271">
    <property type="entry name" value="Tet_transcr_reg_TetR-rel_C_sf"/>
</dbReference>
<dbReference type="Pfam" id="PF00440">
    <property type="entry name" value="TetR_N"/>
    <property type="match status" value="1"/>
</dbReference>
<dbReference type="GO" id="GO:0000976">
    <property type="term" value="F:transcription cis-regulatory region binding"/>
    <property type="evidence" value="ECO:0007669"/>
    <property type="project" value="TreeGrafter"/>
</dbReference>
<feature type="domain" description="HTH tetR-type" evidence="6">
    <location>
        <begin position="10"/>
        <end position="70"/>
    </location>
</feature>
<evidence type="ECO:0000313" key="8">
    <source>
        <dbReference type="Proteomes" id="UP000308121"/>
    </source>
</evidence>
<name>A0A7Z8K353_9CELL</name>
<dbReference type="GO" id="GO:0003700">
    <property type="term" value="F:DNA-binding transcription factor activity"/>
    <property type="evidence" value="ECO:0007669"/>
    <property type="project" value="TreeGrafter"/>
</dbReference>
<organism evidence="7 8">
    <name type="scientific">Cellulomonas hominis</name>
    <dbReference type="NCBI Taxonomy" id="156981"/>
    <lineage>
        <taxon>Bacteria</taxon>
        <taxon>Bacillati</taxon>
        <taxon>Actinomycetota</taxon>
        <taxon>Actinomycetes</taxon>
        <taxon>Micrococcales</taxon>
        <taxon>Cellulomonadaceae</taxon>
        <taxon>Cellulomonas</taxon>
    </lineage>
</organism>
<dbReference type="OrthoDB" id="5118063at2"/>
<proteinExistence type="predicted"/>
<reference evidence="7 8" key="1">
    <citation type="submission" date="2019-05" db="EMBL/GenBank/DDBJ databases">
        <title>Genome sequence of Cellulomonas hominis strain CS1.</title>
        <authorList>
            <person name="Belmont J."/>
            <person name="Maclea K.S."/>
        </authorList>
    </citation>
    <scope>NUCLEOTIDE SEQUENCE [LARGE SCALE GENOMIC DNA]</scope>
    <source>
        <strain evidence="7 8">CS1</strain>
    </source>
</reference>
<feature type="region of interest" description="Disordered" evidence="5">
    <location>
        <begin position="196"/>
        <end position="225"/>
    </location>
</feature>
<dbReference type="InterPro" id="IPR039536">
    <property type="entry name" value="TetR_C_Proteobacteria"/>
</dbReference>
<evidence type="ECO:0000256" key="1">
    <source>
        <dbReference type="ARBA" id="ARBA00023015"/>
    </source>
</evidence>
<dbReference type="EMBL" id="SZYE01000002">
    <property type="protein sequence ID" value="TKR27370.1"/>
    <property type="molecule type" value="Genomic_DNA"/>
</dbReference>
<keyword evidence="3" id="KW-0804">Transcription</keyword>
<dbReference type="SUPFAM" id="SSF46689">
    <property type="entry name" value="Homeodomain-like"/>
    <property type="match status" value="1"/>
</dbReference>
<evidence type="ECO:0000313" key="7">
    <source>
        <dbReference type="EMBL" id="TKR27370.1"/>
    </source>
</evidence>
<keyword evidence="1" id="KW-0805">Transcription regulation</keyword>
<feature type="compositionally biased region" description="Basic and acidic residues" evidence="5">
    <location>
        <begin position="199"/>
        <end position="213"/>
    </location>
</feature>
<accession>A0A7Z8K353</accession>
<protein>
    <submittedName>
        <fullName evidence="7">TetR/AcrR family transcriptional regulator</fullName>
    </submittedName>
</protein>
<keyword evidence="2 4" id="KW-0238">DNA-binding</keyword>
<comment type="caution">
    <text evidence="7">The sequence shown here is derived from an EMBL/GenBank/DDBJ whole genome shotgun (WGS) entry which is preliminary data.</text>
</comment>
<dbReference type="PROSITE" id="PS50977">
    <property type="entry name" value="HTH_TETR_2"/>
    <property type="match status" value="1"/>
</dbReference>
<dbReference type="SUPFAM" id="SSF48498">
    <property type="entry name" value="Tetracyclin repressor-like, C-terminal domain"/>
    <property type="match status" value="1"/>
</dbReference>
<dbReference type="Proteomes" id="UP000308121">
    <property type="component" value="Unassembled WGS sequence"/>
</dbReference>
<evidence type="ECO:0000259" key="6">
    <source>
        <dbReference type="PROSITE" id="PS50977"/>
    </source>
</evidence>
<dbReference type="AlphaFoldDB" id="A0A7Z8K353"/>
<dbReference type="InterPro" id="IPR001647">
    <property type="entry name" value="HTH_TetR"/>
</dbReference>
<dbReference type="PRINTS" id="PR00455">
    <property type="entry name" value="HTHTETR"/>
</dbReference>
<dbReference type="PANTHER" id="PTHR30055">
    <property type="entry name" value="HTH-TYPE TRANSCRIPTIONAL REGULATOR RUTR"/>
    <property type="match status" value="1"/>
</dbReference>
<evidence type="ECO:0000256" key="2">
    <source>
        <dbReference type="ARBA" id="ARBA00023125"/>
    </source>
</evidence>
<dbReference type="Pfam" id="PF14246">
    <property type="entry name" value="TetR_C_7"/>
    <property type="match status" value="1"/>
</dbReference>
<dbReference type="GO" id="GO:0045892">
    <property type="term" value="P:negative regulation of DNA-templated transcription"/>
    <property type="evidence" value="ECO:0007669"/>
    <property type="project" value="UniProtKB-ARBA"/>
</dbReference>
<dbReference type="PANTHER" id="PTHR30055:SF146">
    <property type="entry name" value="HTH-TYPE TRANSCRIPTIONAL DUAL REGULATOR CECR"/>
    <property type="match status" value="1"/>
</dbReference>
<dbReference type="FunFam" id="1.10.10.60:FF:000141">
    <property type="entry name" value="TetR family transcriptional regulator"/>
    <property type="match status" value="1"/>
</dbReference>
<feature type="DNA-binding region" description="H-T-H motif" evidence="4">
    <location>
        <begin position="33"/>
        <end position="52"/>
    </location>
</feature>
<sequence>MSPFHERVAADKRAAILAAATALFGTQGFARTSLAQVAAAAHVSRSTLFKRFPTKDALFDAIVADVWTPQTRPAELDPADPGAGLRALGTVYAELLGRPGMAALFRLVISEAPTSPELGRRQFDLGKMPFFEEVRGYLEATSRAGTLEVEDPTMAATQMLGMISNFVLWPRMFLPDWDPEAGEVARAVEEAALTMSARYGRDERDPGCGRSRADLSPTDPGSSPG</sequence>
<dbReference type="InterPro" id="IPR009057">
    <property type="entry name" value="Homeodomain-like_sf"/>
</dbReference>
<dbReference type="Gene3D" id="1.10.357.10">
    <property type="entry name" value="Tetracycline Repressor, domain 2"/>
    <property type="match status" value="1"/>
</dbReference>
<evidence type="ECO:0000256" key="3">
    <source>
        <dbReference type="ARBA" id="ARBA00023163"/>
    </source>
</evidence>
<dbReference type="InterPro" id="IPR050109">
    <property type="entry name" value="HTH-type_TetR-like_transc_reg"/>
</dbReference>
<gene>
    <name evidence="7" type="ORF">FA014_00585</name>
</gene>